<reference evidence="2 3" key="1">
    <citation type="submission" date="2023-03" db="EMBL/GenBank/DDBJ databases">
        <title>Complete genome of Arcanobacterium canis strain DSM 25104 isolated in 2010 from a canine otitis externa in Germany.</title>
        <authorList>
            <person name="Borowiak M."/>
            <person name="Kreitlow A."/>
            <person name="Malorny B."/>
            <person name="Laemmler C."/>
            <person name="Prenger-Berninghoff E."/>
            <person name="Ploetz M."/>
            <person name="Abdulmawjood A."/>
        </authorList>
    </citation>
    <scope>NUCLEOTIDE SEQUENCE [LARGE SCALE GENOMIC DNA]</scope>
    <source>
        <strain evidence="2 3">DSM 25104</strain>
    </source>
</reference>
<dbReference type="EMBL" id="CP121208">
    <property type="protein sequence ID" value="WFM83691.1"/>
    <property type="molecule type" value="Genomic_DNA"/>
</dbReference>
<keyword evidence="3" id="KW-1185">Reference proteome</keyword>
<dbReference type="RefSeq" id="WP_278013086.1">
    <property type="nucleotide sequence ID" value="NZ_CP121208.1"/>
</dbReference>
<gene>
    <name evidence="2" type="ORF">P7079_01545</name>
</gene>
<evidence type="ECO:0000313" key="3">
    <source>
        <dbReference type="Proteomes" id="UP001215216"/>
    </source>
</evidence>
<proteinExistence type="predicted"/>
<feature type="region of interest" description="Disordered" evidence="1">
    <location>
        <begin position="1"/>
        <end position="33"/>
    </location>
</feature>
<name>A0ABY8FYU0_9ACTO</name>
<accession>A0ABY8FYU0</accession>
<feature type="compositionally biased region" description="Basic and acidic residues" evidence="1">
    <location>
        <begin position="16"/>
        <end position="33"/>
    </location>
</feature>
<evidence type="ECO:0000313" key="2">
    <source>
        <dbReference type="EMBL" id="WFM83691.1"/>
    </source>
</evidence>
<dbReference type="Proteomes" id="UP001215216">
    <property type="component" value="Chromosome"/>
</dbReference>
<protein>
    <submittedName>
        <fullName evidence="2">Uncharacterized protein</fullName>
    </submittedName>
</protein>
<evidence type="ECO:0000256" key="1">
    <source>
        <dbReference type="SAM" id="MobiDB-lite"/>
    </source>
</evidence>
<sequence length="64" mass="7303">MVKPMIGTGIKLGKPRTPEKRARRSERLDGKVREGESVAAYQRRVLGQIESLDWHSEGVDEREI</sequence>
<organism evidence="2 3">
    <name type="scientific">Arcanobacterium canis</name>
    <dbReference type="NCBI Taxonomy" id="999183"/>
    <lineage>
        <taxon>Bacteria</taxon>
        <taxon>Bacillati</taxon>
        <taxon>Actinomycetota</taxon>
        <taxon>Actinomycetes</taxon>
        <taxon>Actinomycetales</taxon>
        <taxon>Actinomycetaceae</taxon>
        <taxon>Arcanobacterium</taxon>
    </lineage>
</organism>